<reference evidence="2 3" key="1">
    <citation type="submission" date="2020-11" db="EMBL/GenBank/DDBJ databases">
        <authorList>
            <person name="Lassalle F."/>
        </authorList>
    </citation>
    <scope>NUCLEOTIDE SEQUENCE [LARGE SCALE GENOMIC DNA]</scope>
    <source>
        <strain evidence="2 3">JC140</strain>
    </source>
</reference>
<accession>A0ABM8PY20</accession>
<organism evidence="2 3">
    <name type="scientific">Pseudorhizobium endolithicum</name>
    <dbReference type="NCBI Taxonomy" id="1191678"/>
    <lineage>
        <taxon>Bacteria</taxon>
        <taxon>Pseudomonadati</taxon>
        <taxon>Pseudomonadota</taxon>
        <taxon>Alphaproteobacteria</taxon>
        <taxon>Hyphomicrobiales</taxon>
        <taxon>Rhizobiaceae</taxon>
        <taxon>Rhizobium/Agrobacterium group</taxon>
        <taxon>Pseudorhizobium</taxon>
    </lineage>
</organism>
<evidence type="ECO:0000256" key="1">
    <source>
        <dbReference type="ARBA" id="ARBA00023125"/>
    </source>
</evidence>
<evidence type="ECO:0000313" key="3">
    <source>
        <dbReference type="Proteomes" id="UP000606921"/>
    </source>
</evidence>
<gene>
    <name evidence="2" type="ORF">REJC140_02164</name>
</gene>
<name>A0ABM8PY20_9HYPH</name>
<dbReference type="PROSITE" id="PS51197">
    <property type="entry name" value="HTH_RRF2_2"/>
    <property type="match status" value="1"/>
</dbReference>
<dbReference type="InterPro" id="IPR000944">
    <property type="entry name" value="Tscrpt_reg_Rrf2"/>
</dbReference>
<dbReference type="PANTHER" id="PTHR33221">
    <property type="entry name" value="WINGED HELIX-TURN-HELIX TRANSCRIPTIONAL REGULATOR, RRF2 FAMILY"/>
    <property type="match status" value="1"/>
</dbReference>
<dbReference type="SUPFAM" id="SSF46785">
    <property type="entry name" value="Winged helix' DNA-binding domain"/>
    <property type="match status" value="1"/>
</dbReference>
<dbReference type="EMBL" id="CABFWF030000018">
    <property type="protein sequence ID" value="CAD7054457.1"/>
    <property type="molecule type" value="Genomic_DNA"/>
</dbReference>
<dbReference type="InterPro" id="IPR036390">
    <property type="entry name" value="WH_DNA-bd_sf"/>
</dbReference>
<keyword evidence="1" id="KW-0238">DNA-binding</keyword>
<comment type="caution">
    <text evidence="2">The sequence shown here is derived from an EMBL/GenBank/DDBJ whole genome shotgun (WGS) entry which is preliminary data.</text>
</comment>
<dbReference type="InterPro" id="IPR036388">
    <property type="entry name" value="WH-like_DNA-bd_sf"/>
</dbReference>
<dbReference type="NCBIfam" id="TIGR00738">
    <property type="entry name" value="rrf2_super"/>
    <property type="match status" value="1"/>
</dbReference>
<keyword evidence="3" id="KW-1185">Reference proteome</keyword>
<dbReference type="Proteomes" id="UP000606921">
    <property type="component" value="Unassembled WGS sequence"/>
</dbReference>
<sequence length="185" mass="20400">MLRCVDSLALVERGGYMMGNHSLLRLSERKFHSMLSMKGKYGLKALYHLAGLPPGIMAQSVEIAEKYAISKKFLDAILADLRHSGFVQTRKGRGGGYCLTRSPDTIMVGHVLRVLDGPLAPIHCASRTAYHRCRDCPNENACAVRLTMLEVREAIAAVLDNKSLTAMRQMVEDETPDIKQALAVS</sequence>
<dbReference type="Pfam" id="PF02082">
    <property type="entry name" value="Rrf2"/>
    <property type="match status" value="1"/>
</dbReference>
<dbReference type="Gene3D" id="1.10.10.10">
    <property type="entry name" value="Winged helix-like DNA-binding domain superfamily/Winged helix DNA-binding domain"/>
    <property type="match status" value="1"/>
</dbReference>
<protein>
    <submittedName>
        <fullName evidence="2">Transcriptional regulator</fullName>
    </submittedName>
</protein>
<evidence type="ECO:0000313" key="2">
    <source>
        <dbReference type="EMBL" id="CAD7054457.1"/>
    </source>
</evidence>
<dbReference type="PANTHER" id="PTHR33221:SF5">
    <property type="entry name" value="HTH-TYPE TRANSCRIPTIONAL REGULATOR ISCR"/>
    <property type="match status" value="1"/>
</dbReference>
<proteinExistence type="predicted"/>